<dbReference type="Pfam" id="PF18199">
    <property type="entry name" value="Dynein_C"/>
    <property type="match status" value="1"/>
</dbReference>
<dbReference type="Gene3D" id="1.20.1270.280">
    <property type="match status" value="1"/>
</dbReference>
<feature type="non-terminal residue" evidence="2">
    <location>
        <position position="1"/>
    </location>
</feature>
<dbReference type="GO" id="GO:0030286">
    <property type="term" value="C:dynein complex"/>
    <property type="evidence" value="ECO:0007669"/>
    <property type="project" value="InterPro"/>
</dbReference>
<dbReference type="GO" id="GO:0007018">
    <property type="term" value="P:microtubule-based movement"/>
    <property type="evidence" value="ECO:0007669"/>
    <property type="project" value="InterPro"/>
</dbReference>
<evidence type="ECO:0000259" key="1">
    <source>
        <dbReference type="Pfam" id="PF18199"/>
    </source>
</evidence>
<evidence type="ECO:0000313" key="3">
    <source>
        <dbReference type="Proteomes" id="UP000770717"/>
    </source>
</evidence>
<dbReference type="AlphaFoldDB" id="A0A8J6B415"/>
<feature type="non-terminal residue" evidence="2">
    <location>
        <position position="105"/>
    </location>
</feature>
<organism evidence="2 3">
    <name type="scientific">Eleutherodactylus coqui</name>
    <name type="common">Puerto Rican coqui</name>
    <dbReference type="NCBI Taxonomy" id="57060"/>
    <lineage>
        <taxon>Eukaryota</taxon>
        <taxon>Metazoa</taxon>
        <taxon>Chordata</taxon>
        <taxon>Craniata</taxon>
        <taxon>Vertebrata</taxon>
        <taxon>Euteleostomi</taxon>
        <taxon>Amphibia</taxon>
        <taxon>Batrachia</taxon>
        <taxon>Anura</taxon>
        <taxon>Neobatrachia</taxon>
        <taxon>Hyloidea</taxon>
        <taxon>Eleutherodactylidae</taxon>
        <taxon>Eleutherodactylinae</taxon>
        <taxon>Eleutherodactylus</taxon>
        <taxon>Eleutherodactylus</taxon>
    </lineage>
</organism>
<dbReference type="PANTHER" id="PTHR22878:SF67">
    <property type="entry name" value="DYNEIN AXONEMAL HEAVY CHAIN 6"/>
    <property type="match status" value="1"/>
</dbReference>
<dbReference type="EMBL" id="WNTK01083970">
    <property type="protein sequence ID" value="KAG9460321.1"/>
    <property type="molecule type" value="Genomic_DNA"/>
</dbReference>
<proteinExistence type="predicted"/>
<reference evidence="2" key="1">
    <citation type="thesis" date="2020" institute="ProQuest LLC" country="789 East Eisenhower Parkway, Ann Arbor, MI, USA">
        <title>Comparative Genomics and Chromosome Evolution.</title>
        <authorList>
            <person name="Mudd A.B."/>
        </authorList>
    </citation>
    <scope>NUCLEOTIDE SEQUENCE</scope>
    <source>
        <strain evidence="2">HN-11 Male</strain>
        <tissue evidence="2">Kidney and liver</tissue>
    </source>
</reference>
<keyword evidence="3" id="KW-1185">Reference proteome</keyword>
<dbReference type="PANTHER" id="PTHR22878">
    <property type="entry name" value="DYNEIN HEAVY CHAIN 6, AXONEMAL-LIKE-RELATED"/>
    <property type="match status" value="1"/>
</dbReference>
<protein>
    <recommendedName>
        <fullName evidence="1">Dynein heavy chain C-terminal domain-containing protein</fullName>
    </recommendedName>
</protein>
<accession>A0A8J6B415</accession>
<dbReference type="InterPro" id="IPR026983">
    <property type="entry name" value="DHC"/>
</dbReference>
<dbReference type="Proteomes" id="UP000770717">
    <property type="component" value="Unassembled WGS sequence"/>
</dbReference>
<dbReference type="GO" id="GO:0045505">
    <property type="term" value="F:dynein intermediate chain binding"/>
    <property type="evidence" value="ECO:0007669"/>
    <property type="project" value="InterPro"/>
</dbReference>
<gene>
    <name evidence="2" type="ORF">GDO78_022596</name>
</gene>
<dbReference type="GO" id="GO:0051959">
    <property type="term" value="F:dynein light intermediate chain binding"/>
    <property type="evidence" value="ECO:0007669"/>
    <property type="project" value="InterPro"/>
</dbReference>
<sequence length="105" mass="11836">DKLDIADASEILFTKDTKGRVSSLTTVLGQEVDRFNNLLNVLKNSLHTLNKAIAGFVVMSEEMERMYKSFLNNQVPTLWADAAYPSMKPLGSWVKDLVLRISFID</sequence>
<dbReference type="InterPro" id="IPR041228">
    <property type="entry name" value="Dynein_C"/>
</dbReference>
<feature type="domain" description="Dynein heavy chain C-terminal" evidence="1">
    <location>
        <begin position="15"/>
        <end position="104"/>
    </location>
</feature>
<comment type="caution">
    <text evidence="2">The sequence shown here is derived from an EMBL/GenBank/DDBJ whole genome shotgun (WGS) entry which is preliminary data.</text>
</comment>
<dbReference type="OrthoDB" id="5593012at2759"/>
<evidence type="ECO:0000313" key="2">
    <source>
        <dbReference type="EMBL" id="KAG9460321.1"/>
    </source>
</evidence>
<name>A0A8J6B415_ELECQ</name>